<organism evidence="2 3">
    <name type="scientific">Halomarina rubra</name>
    <dbReference type="NCBI Taxonomy" id="2071873"/>
    <lineage>
        <taxon>Archaea</taxon>
        <taxon>Methanobacteriati</taxon>
        <taxon>Methanobacteriota</taxon>
        <taxon>Stenosarchaea group</taxon>
        <taxon>Halobacteria</taxon>
        <taxon>Halobacteriales</taxon>
        <taxon>Natronomonadaceae</taxon>
        <taxon>Halomarina</taxon>
    </lineage>
</organism>
<dbReference type="InterPro" id="IPR036554">
    <property type="entry name" value="GHMP_kinase_C_sf"/>
</dbReference>
<dbReference type="Pfam" id="PF08544">
    <property type="entry name" value="GHMP_kinases_C"/>
    <property type="match status" value="1"/>
</dbReference>
<comment type="caution">
    <text evidence="2">The sequence shown here is derived from an EMBL/GenBank/DDBJ whole genome shotgun (WGS) entry which is preliminary data.</text>
</comment>
<evidence type="ECO:0000313" key="2">
    <source>
        <dbReference type="EMBL" id="MFD1514911.1"/>
    </source>
</evidence>
<keyword evidence="2" id="KW-0808">Transferase</keyword>
<feature type="non-terminal residue" evidence="2">
    <location>
        <position position="1"/>
    </location>
</feature>
<dbReference type="EMBL" id="JBHUDC010000008">
    <property type="protein sequence ID" value="MFD1514911.1"/>
    <property type="molecule type" value="Genomic_DNA"/>
</dbReference>
<dbReference type="InterPro" id="IPR013750">
    <property type="entry name" value="GHMP_kinase_C_dom"/>
</dbReference>
<keyword evidence="2" id="KW-0418">Kinase</keyword>
<dbReference type="Proteomes" id="UP001597187">
    <property type="component" value="Unassembled WGS sequence"/>
</dbReference>
<dbReference type="SUPFAM" id="SSF55060">
    <property type="entry name" value="GHMP Kinase, C-terminal domain"/>
    <property type="match status" value="1"/>
</dbReference>
<proteinExistence type="predicted"/>
<dbReference type="Gene3D" id="3.30.70.890">
    <property type="entry name" value="GHMP kinase, C-terminal domain"/>
    <property type="match status" value="1"/>
</dbReference>
<keyword evidence="3" id="KW-1185">Reference proteome</keyword>
<feature type="domain" description="GHMP kinase C-terminal" evidence="1">
    <location>
        <begin position="1"/>
        <end position="34"/>
    </location>
</feature>
<gene>
    <name evidence="2" type="ORF">ACFSBT_16650</name>
</gene>
<name>A0ABD6AZ89_9EURY</name>
<sequence>GATGVTISGAGPTMLAVCRPTTQQDVALAMVDAFDDNGVEATAFQTRVGEGTTVYDD</sequence>
<dbReference type="GO" id="GO:0016301">
    <property type="term" value="F:kinase activity"/>
    <property type="evidence" value="ECO:0007669"/>
    <property type="project" value="UniProtKB-KW"/>
</dbReference>
<accession>A0ABD6AZ89</accession>
<dbReference type="AlphaFoldDB" id="A0ABD6AZ89"/>
<reference evidence="2 3" key="1">
    <citation type="journal article" date="2019" name="Int. J. Syst. Evol. Microbiol.">
        <title>The Global Catalogue of Microorganisms (GCM) 10K type strain sequencing project: providing services to taxonomists for standard genome sequencing and annotation.</title>
        <authorList>
            <consortium name="The Broad Institute Genomics Platform"/>
            <consortium name="The Broad Institute Genome Sequencing Center for Infectious Disease"/>
            <person name="Wu L."/>
            <person name="Ma J."/>
        </authorList>
    </citation>
    <scope>NUCLEOTIDE SEQUENCE [LARGE SCALE GENOMIC DNA]</scope>
    <source>
        <strain evidence="2 3">CGMCC 1.12563</strain>
    </source>
</reference>
<protein>
    <submittedName>
        <fullName evidence="2">Homoserine kinase</fullName>
    </submittedName>
</protein>
<evidence type="ECO:0000313" key="3">
    <source>
        <dbReference type="Proteomes" id="UP001597187"/>
    </source>
</evidence>
<evidence type="ECO:0000259" key="1">
    <source>
        <dbReference type="Pfam" id="PF08544"/>
    </source>
</evidence>